<evidence type="ECO:0000256" key="1">
    <source>
        <dbReference type="ARBA" id="ARBA00004370"/>
    </source>
</evidence>
<evidence type="ECO:0000313" key="7">
    <source>
        <dbReference type="Ensembl" id="ENSAOWP00000006034.1"/>
    </source>
</evidence>
<feature type="transmembrane region" description="Helical" evidence="5">
    <location>
        <begin position="57"/>
        <end position="79"/>
    </location>
</feature>
<reference evidence="7" key="1">
    <citation type="submission" date="2025-08" db="UniProtKB">
        <authorList>
            <consortium name="Ensembl"/>
        </authorList>
    </citation>
    <scope>IDENTIFICATION</scope>
</reference>
<evidence type="ECO:0000256" key="5">
    <source>
        <dbReference type="SAM" id="Phobius"/>
    </source>
</evidence>
<keyword evidence="8" id="KW-1185">Reference proteome</keyword>
<dbReference type="InterPro" id="IPR042623">
    <property type="entry name" value="TMEM205"/>
</dbReference>
<reference evidence="7" key="2">
    <citation type="submission" date="2025-09" db="UniProtKB">
        <authorList>
            <consortium name="Ensembl"/>
        </authorList>
    </citation>
    <scope>IDENTIFICATION</scope>
</reference>
<feature type="transmembrane region" description="Helical" evidence="5">
    <location>
        <begin position="85"/>
        <end position="105"/>
    </location>
</feature>
<evidence type="ECO:0000256" key="3">
    <source>
        <dbReference type="ARBA" id="ARBA00022989"/>
    </source>
</evidence>
<feature type="domain" description="TMEM205-like" evidence="6">
    <location>
        <begin position="18"/>
        <end position="120"/>
    </location>
</feature>
<feature type="transmembrane region" description="Helical" evidence="5">
    <location>
        <begin position="23"/>
        <end position="45"/>
    </location>
</feature>
<dbReference type="PANTHER" id="PTHR46916">
    <property type="entry name" value="TRANSMEMBRANE PROTEIN 205"/>
    <property type="match status" value="1"/>
</dbReference>
<name>A0A8B9S5L2_APTOW</name>
<dbReference type="GO" id="GO:0016020">
    <property type="term" value="C:membrane"/>
    <property type="evidence" value="ECO:0007669"/>
    <property type="project" value="UniProtKB-SubCell"/>
</dbReference>
<sequence>MPVSSEPPDVAKLLHLIFLSTSWGMQIWVTFVSGRFVWLVMGSCLTRHTYGFIWSKLFPYYLHIGSACAFFNLTIFAMYHPSELLTFVAALQITVFFVCVAVAALNAEWFGRTTSDILADMHQIERSYGLGQEIGFFTSKSYRKLRESDPAYRKMSRQLIIYHALSSLCNLCCIACNGWSLCYLAAHLSAL</sequence>
<evidence type="ECO:0000256" key="2">
    <source>
        <dbReference type="ARBA" id="ARBA00022692"/>
    </source>
</evidence>
<keyword evidence="2 5" id="KW-0812">Transmembrane</keyword>
<dbReference type="InterPro" id="IPR025423">
    <property type="entry name" value="TMEM205-like"/>
</dbReference>
<proteinExistence type="predicted"/>
<evidence type="ECO:0000259" key="6">
    <source>
        <dbReference type="Pfam" id="PF13664"/>
    </source>
</evidence>
<accession>A0A8B9S5L2</accession>
<dbReference type="Pfam" id="PF13664">
    <property type="entry name" value="DUF4149"/>
    <property type="match status" value="1"/>
</dbReference>
<dbReference type="Proteomes" id="UP000694424">
    <property type="component" value="Unplaced"/>
</dbReference>
<comment type="subcellular location">
    <subcellularLocation>
        <location evidence="1">Membrane</location>
    </subcellularLocation>
</comment>
<keyword evidence="4 5" id="KW-0472">Membrane</keyword>
<evidence type="ECO:0000256" key="4">
    <source>
        <dbReference type="ARBA" id="ARBA00023136"/>
    </source>
</evidence>
<dbReference type="PANTHER" id="PTHR46916:SF1">
    <property type="entry name" value="TRANSMEMBRANE PROTEIN 205"/>
    <property type="match status" value="1"/>
</dbReference>
<evidence type="ECO:0000313" key="8">
    <source>
        <dbReference type="Proteomes" id="UP000694424"/>
    </source>
</evidence>
<feature type="transmembrane region" description="Helical" evidence="5">
    <location>
        <begin position="160"/>
        <end position="186"/>
    </location>
</feature>
<organism evidence="7 8">
    <name type="scientific">Apteryx owenii</name>
    <name type="common">Little spotted kiwi</name>
    <dbReference type="NCBI Taxonomy" id="8824"/>
    <lineage>
        <taxon>Eukaryota</taxon>
        <taxon>Metazoa</taxon>
        <taxon>Chordata</taxon>
        <taxon>Craniata</taxon>
        <taxon>Vertebrata</taxon>
        <taxon>Euteleostomi</taxon>
        <taxon>Archelosauria</taxon>
        <taxon>Archosauria</taxon>
        <taxon>Dinosauria</taxon>
        <taxon>Saurischia</taxon>
        <taxon>Theropoda</taxon>
        <taxon>Coelurosauria</taxon>
        <taxon>Aves</taxon>
        <taxon>Palaeognathae</taxon>
        <taxon>Apterygiformes</taxon>
        <taxon>Apterygidae</taxon>
        <taxon>Apteryx</taxon>
    </lineage>
</organism>
<dbReference type="Ensembl" id="ENSAOWT00000006837.1">
    <property type="protein sequence ID" value="ENSAOWP00000006034.1"/>
    <property type="gene ID" value="ENSAOWG00000004144.1"/>
</dbReference>
<keyword evidence="3 5" id="KW-1133">Transmembrane helix</keyword>
<dbReference type="AlphaFoldDB" id="A0A8B9S5L2"/>
<protein>
    <recommendedName>
        <fullName evidence="6">TMEM205-like domain-containing protein</fullName>
    </recommendedName>
</protein>